<evidence type="ECO:0000313" key="2">
    <source>
        <dbReference type="EMBL" id="KOB69905.1"/>
    </source>
</evidence>
<evidence type="ECO:0000313" key="3">
    <source>
        <dbReference type="Proteomes" id="UP000037510"/>
    </source>
</evidence>
<dbReference type="EMBL" id="JTDY01003235">
    <property type="protein sequence ID" value="KOB69905.1"/>
    <property type="molecule type" value="Genomic_DNA"/>
</dbReference>
<dbReference type="AlphaFoldDB" id="A0A0L7L3A9"/>
<feature type="region of interest" description="Disordered" evidence="1">
    <location>
        <begin position="1"/>
        <end position="71"/>
    </location>
</feature>
<sequence length="119" mass="11926">MPSVSESMPLLAMTTNGSGLMSPTFTQKDEDISAGVSSSGAGASDGAATSDGDGAVSSSVAGSNGAPLPPADAAHALATLASAALNHRHEVHDVMSSTRRRRCSQQLCSRLQRRAAAAC</sequence>
<comment type="caution">
    <text evidence="2">The sequence shown here is derived from an EMBL/GenBank/DDBJ whole genome shotgun (WGS) entry which is preliminary data.</text>
</comment>
<accession>A0A0L7L3A9</accession>
<feature type="compositionally biased region" description="Polar residues" evidence="1">
    <location>
        <begin position="13"/>
        <end position="26"/>
    </location>
</feature>
<reference evidence="2 3" key="1">
    <citation type="journal article" date="2015" name="Genome Biol. Evol.">
        <title>The genome of winter moth (Operophtera brumata) provides a genomic perspective on sexual dimorphism and phenology.</title>
        <authorList>
            <person name="Derks M.F."/>
            <person name="Smit S."/>
            <person name="Salis L."/>
            <person name="Schijlen E."/>
            <person name="Bossers A."/>
            <person name="Mateman C."/>
            <person name="Pijl A.S."/>
            <person name="de Ridder D."/>
            <person name="Groenen M.A."/>
            <person name="Visser M.E."/>
            <person name="Megens H.J."/>
        </authorList>
    </citation>
    <scope>NUCLEOTIDE SEQUENCE [LARGE SCALE GENOMIC DNA]</scope>
    <source>
        <strain evidence="2">WM2013NL</strain>
        <tissue evidence="2">Head and thorax</tissue>
    </source>
</reference>
<gene>
    <name evidence="2" type="ORF">OBRU01_06769</name>
</gene>
<organism evidence="2 3">
    <name type="scientific">Operophtera brumata</name>
    <name type="common">Winter moth</name>
    <name type="synonym">Phalaena brumata</name>
    <dbReference type="NCBI Taxonomy" id="104452"/>
    <lineage>
        <taxon>Eukaryota</taxon>
        <taxon>Metazoa</taxon>
        <taxon>Ecdysozoa</taxon>
        <taxon>Arthropoda</taxon>
        <taxon>Hexapoda</taxon>
        <taxon>Insecta</taxon>
        <taxon>Pterygota</taxon>
        <taxon>Neoptera</taxon>
        <taxon>Endopterygota</taxon>
        <taxon>Lepidoptera</taxon>
        <taxon>Glossata</taxon>
        <taxon>Ditrysia</taxon>
        <taxon>Geometroidea</taxon>
        <taxon>Geometridae</taxon>
        <taxon>Larentiinae</taxon>
        <taxon>Operophtera</taxon>
    </lineage>
</organism>
<feature type="compositionally biased region" description="Low complexity" evidence="1">
    <location>
        <begin position="33"/>
        <end position="71"/>
    </location>
</feature>
<protein>
    <submittedName>
        <fullName evidence="2">Host cell factor 1</fullName>
    </submittedName>
</protein>
<name>A0A0L7L3A9_OPEBR</name>
<proteinExistence type="predicted"/>
<evidence type="ECO:0000256" key="1">
    <source>
        <dbReference type="SAM" id="MobiDB-lite"/>
    </source>
</evidence>
<dbReference type="Proteomes" id="UP000037510">
    <property type="component" value="Unassembled WGS sequence"/>
</dbReference>
<keyword evidence="3" id="KW-1185">Reference proteome</keyword>